<dbReference type="GO" id="GO:0020037">
    <property type="term" value="F:heme binding"/>
    <property type="evidence" value="ECO:0007669"/>
    <property type="project" value="InterPro"/>
</dbReference>
<feature type="transmembrane region" description="Helical" evidence="5">
    <location>
        <begin position="6"/>
        <end position="23"/>
    </location>
</feature>
<dbReference type="PANTHER" id="PTHR24286">
    <property type="entry name" value="CYTOCHROME P450 26"/>
    <property type="match status" value="1"/>
</dbReference>
<dbReference type="OrthoDB" id="3945418at2759"/>
<dbReference type="PROSITE" id="PS00086">
    <property type="entry name" value="CYTOCHROME_P450"/>
    <property type="match status" value="1"/>
</dbReference>
<dbReference type="GO" id="GO:0005506">
    <property type="term" value="F:iron ion binding"/>
    <property type="evidence" value="ECO:0007669"/>
    <property type="project" value="InterPro"/>
</dbReference>
<evidence type="ECO:0000256" key="4">
    <source>
        <dbReference type="RuleBase" id="RU000461"/>
    </source>
</evidence>
<dbReference type="InterPro" id="IPR036396">
    <property type="entry name" value="Cyt_P450_sf"/>
</dbReference>
<dbReference type="InterPro" id="IPR017972">
    <property type="entry name" value="Cyt_P450_CS"/>
</dbReference>
<keyword evidence="4" id="KW-0503">Monooxygenase</keyword>
<dbReference type="GO" id="GO:0004497">
    <property type="term" value="F:monooxygenase activity"/>
    <property type="evidence" value="ECO:0007669"/>
    <property type="project" value="UniProtKB-KW"/>
</dbReference>
<dbReference type="Proteomes" id="UP000541444">
    <property type="component" value="Unassembled WGS sequence"/>
</dbReference>
<evidence type="ECO:0000256" key="3">
    <source>
        <dbReference type="PIRSR" id="PIRSR602401-1"/>
    </source>
</evidence>
<keyword evidence="3 4" id="KW-0349">Heme</keyword>
<evidence type="ECO:0000256" key="5">
    <source>
        <dbReference type="SAM" id="Phobius"/>
    </source>
</evidence>
<dbReference type="FunFam" id="1.10.630.10:FF:000131">
    <property type="entry name" value="Cytochrome P450 family 722 subfamily A polypeptide 1"/>
    <property type="match status" value="1"/>
</dbReference>
<keyword evidence="5" id="KW-0472">Membrane</keyword>
<dbReference type="PRINTS" id="PR00463">
    <property type="entry name" value="EP450I"/>
</dbReference>
<feature type="binding site" description="axial binding residue" evidence="3">
    <location>
        <position position="423"/>
    </location>
    <ligand>
        <name>heme</name>
        <dbReference type="ChEBI" id="CHEBI:30413"/>
    </ligand>
    <ligandPart>
        <name>Fe</name>
        <dbReference type="ChEBI" id="CHEBI:18248"/>
    </ligandPart>
</feature>
<dbReference type="CDD" id="cd11043">
    <property type="entry name" value="CYP90-like"/>
    <property type="match status" value="1"/>
</dbReference>
<keyword evidence="4" id="KW-0560">Oxidoreductase</keyword>
<dbReference type="AlphaFoldDB" id="A0A7J7NC03"/>
<keyword evidence="5" id="KW-1133">Transmembrane helix</keyword>
<evidence type="ECO:0000313" key="7">
    <source>
        <dbReference type="Proteomes" id="UP000541444"/>
    </source>
</evidence>
<proteinExistence type="inferred from homology"/>
<comment type="cofactor">
    <cofactor evidence="3">
        <name>heme</name>
        <dbReference type="ChEBI" id="CHEBI:30413"/>
    </cofactor>
</comment>
<dbReference type="GO" id="GO:0044550">
    <property type="term" value="P:secondary metabolite biosynthetic process"/>
    <property type="evidence" value="ECO:0007669"/>
    <property type="project" value="UniProtKB-ARBA"/>
</dbReference>
<keyword evidence="5" id="KW-0812">Transmembrane</keyword>
<sequence length="474" mass="53679">MEVTSFLQMGVLFLLILSVLLLLKSWITSRAMGNIPGNMGWPIIGESFSFVSEFSSPSGVYSFISRRQQRYGKVFKSSILGRFTIFMTGRDASKILLTGKDGVVTLNLSAAGQQVLGSTSLLQTVGEPHKRLRRLIAEPLSIDALKNYFPFMNTLAVETLGQWPERRINVLEEVSTFTFKVISCMIMSLEPAGEEQEKFRSNFKLISSSFSSLPFKIPGTAFYSGMKARDRMYSMLDSIISRRRKGSEFQLDFLQSLLNKHSKKAGEDEEKLTDEQLKDNILTLLIAGHDTTTAALTWLIKFLEENPTVLERLREEHQGIQDTRKSGSTLTWSEVNNMPYTNKVISETLRKATILPWSSRKAAEDFIIDGFQIRKGWSIILDVVSIHHDPNIFPDPEKFDPSRFDAPLKPFSFLGFGGGPRMCPGINLAKLEISIFVHHLVCKYKWRSLEKDDAVQPTLVRMPKNKYPITVEQL</sequence>
<evidence type="ECO:0000256" key="2">
    <source>
        <dbReference type="ARBA" id="ARBA00023004"/>
    </source>
</evidence>
<organism evidence="6 7">
    <name type="scientific">Kingdonia uniflora</name>
    <dbReference type="NCBI Taxonomy" id="39325"/>
    <lineage>
        <taxon>Eukaryota</taxon>
        <taxon>Viridiplantae</taxon>
        <taxon>Streptophyta</taxon>
        <taxon>Embryophyta</taxon>
        <taxon>Tracheophyta</taxon>
        <taxon>Spermatophyta</taxon>
        <taxon>Magnoliopsida</taxon>
        <taxon>Ranunculales</taxon>
        <taxon>Circaeasteraceae</taxon>
        <taxon>Kingdonia</taxon>
    </lineage>
</organism>
<dbReference type="PANTHER" id="PTHR24286:SF28">
    <property type="entry name" value="ABSCISIC ACID 8'-HYDROXYLASE 3-LIKE"/>
    <property type="match status" value="1"/>
</dbReference>
<dbReference type="GO" id="GO:0010268">
    <property type="term" value="P:brassinosteroid homeostasis"/>
    <property type="evidence" value="ECO:0007669"/>
    <property type="project" value="TreeGrafter"/>
</dbReference>
<dbReference type="InterPro" id="IPR001128">
    <property type="entry name" value="Cyt_P450"/>
</dbReference>
<keyword evidence="7" id="KW-1185">Reference proteome</keyword>
<keyword evidence="2 3" id="KW-0408">Iron</keyword>
<dbReference type="GO" id="GO:0016132">
    <property type="term" value="P:brassinosteroid biosynthetic process"/>
    <property type="evidence" value="ECO:0007669"/>
    <property type="project" value="TreeGrafter"/>
</dbReference>
<gene>
    <name evidence="6" type="ORF">GIB67_037704</name>
</gene>
<evidence type="ECO:0000256" key="1">
    <source>
        <dbReference type="ARBA" id="ARBA00022723"/>
    </source>
</evidence>
<comment type="similarity">
    <text evidence="4">Belongs to the cytochrome P450 family.</text>
</comment>
<protein>
    <submittedName>
        <fullName evidence="6">Uncharacterized protein</fullName>
    </submittedName>
</protein>
<name>A0A7J7NC03_9MAGN</name>
<dbReference type="GO" id="GO:0016125">
    <property type="term" value="P:sterol metabolic process"/>
    <property type="evidence" value="ECO:0007669"/>
    <property type="project" value="TreeGrafter"/>
</dbReference>
<evidence type="ECO:0000313" key="6">
    <source>
        <dbReference type="EMBL" id="KAF6164799.1"/>
    </source>
</evidence>
<dbReference type="EMBL" id="JACGCM010000895">
    <property type="protein sequence ID" value="KAF6164799.1"/>
    <property type="molecule type" value="Genomic_DNA"/>
</dbReference>
<dbReference type="GO" id="GO:0016705">
    <property type="term" value="F:oxidoreductase activity, acting on paired donors, with incorporation or reduction of molecular oxygen"/>
    <property type="evidence" value="ECO:0007669"/>
    <property type="project" value="InterPro"/>
</dbReference>
<dbReference type="Pfam" id="PF00067">
    <property type="entry name" value="p450"/>
    <property type="match status" value="1"/>
</dbReference>
<dbReference type="PRINTS" id="PR00385">
    <property type="entry name" value="P450"/>
</dbReference>
<dbReference type="Gene3D" id="1.10.630.10">
    <property type="entry name" value="Cytochrome P450"/>
    <property type="match status" value="1"/>
</dbReference>
<accession>A0A7J7NC03</accession>
<dbReference type="SUPFAM" id="SSF48264">
    <property type="entry name" value="Cytochrome P450"/>
    <property type="match status" value="1"/>
</dbReference>
<comment type="caution">
    <text evidence="6">The sequence shown here is derived from an EMBL/GenBank/DDBJ whole genome shotgun (WGS) entry which is preliminary data.</text>
</comment>
<keyword evidence="1 3" id="KW-0479">Metal-binding</keyword>
<dbReference type="InterPro" id="IPR002401">
    <property type="entry name" value="Cyt_P450_E_grp-I"/>
</dbReference>
<reference evidence="6 7" key="1">
    <citation type="journal article" date="2020" name="IScience">
        <title>Genome Sequencing of the Endangered Kingdonia uniflora (Circaeasteraceae, Ranunculales) Reveals Potential Mechanisms of Evolutionary Specialization.</title>
        <authorList>
            <person name="Sun Y."/>
            <person name="Deng T."/>
            <person name="Zhang A."/>
            <person name="Moore M.J."/>
            <person name="Landis J.B."/>
            <person name="Lin N."/>
            <person name="Zhang H."/>
            <person name="Zhang X."/>
            <person name="Huang J."/>
            <person name="Zhang X."/>
            <person name="Sun H."/>
            <person name="Wang H."/>
        </authorList>
    </citation>
    <scope>NUCLEOTIDE SEQUENCE [LARGE SCALE GENOMIC DNA]</scope>
    <source>
        <strain evidence="6">TB1705</strain>
        <tissue evidence="6">Leaf</tissue>
    </source>
</reference>